<keyword evidence="1" id="KW-0812">Transmembrane</keyword>
<evidence type="ECO:0000313" key="2">
    <source>
        <dbReference type="EMBL" id="MFC6706855.1"/>
    </source>
</evidence>
<dbReference type="Proteomes" id="UP001596298">
    <property type="component" value="Unassembled WGS sequence"/>
</dbReference>
<reference evidence="3" key="1">
    <citation type="journal article" date="2019" name="Int. J. Syst. Evol. Microbiol.">
        <title>The Global Catalogue of Microorganisms (GCM) 10K type strain sequencing project: providing services to taxonomists for standard genome sequencing and annotation.</title>
        <authorList>
            <consortium name="The Broad Institute Genomics Platform"/>
            <consortium name="The Broad Institute Genome Sequencing Center for Infectious Disease"/>
            <person name="Wu L."/>
            <person name="Ma J."/>
        </authorList>
    </citation>
    <scope>NUCLEOTIDE SEQUENCE [LARGE SCALE GENOMIC DNA]</scope>
    <source>
        <strain evidence="3">CCUG 58127</strain>
    </source>
</reference>
<gene>
    <name evidence="2" type="ORF">ACFQDH_16735</name>
</gene>
<keyword evidence="1" id="KW-0472">Membrane</keyword>
<feature type="transmembrane region" description="Helical" evidence="1">
    <location>
        <begin position="118"/>
        <end position="142"/>
    </location>
</feature>
<keyword evidence="1" id="KW-1133">Transmembrane helix</keyword>
<proteinExistence type="predicted"/>
<dbReference type="EMBL" id="JBHSWH010000001">
    <property type="protein sequence ID" value="MFC6706855.1"/>
    <property type="molecule type" value="Genomic_DNA"/>
</dbReference>
<protein>
    <submittedName>
        <fullName evidence="2">Uncharacterized protein</fullName>
    </submittedName>
</protein>
<feature type="transmembrane region" description="Helical" evidence="1">
    <location>
        <begin position="78"/>
        <end position="98"/>
    </location>
</feature>
<name>A0ABW2AJ84_9MICO</name>
<evidence type="ECO:0000256" key="1">
    <source>
        <dbReference type="SAM" id="Phobius"/>
    </source>
</evidence>
<keyword evidence="3" id="KW-1185">Reference proteome</keyword>
<sequence>MQTVQTPTSDGAVSDARALALELAGVRQCQWLDPMALGVVLRPEEAAFRVVAASFAIRLDGQWTVGESASVLITSERLLLRFGAGELAALWWAGVVGVEIDVERGWLVLDYGDGMPRAILGPALNVLAVAAVWALYGAEALLTHRALASVRRGR</sequence>
<dbReference type="RefSeq" id="WP_382403533.1">
    <property type="nucleotide sequence ID" value="NZ_JBHSWH010000001.1"/>
</dbReference>
<evidence type="ECO:0000313" key="3">
    <source>
        <dbReference type="Proteomes" id="UP001596298"/>
    </source>
</evidence>
<comment type="caution">
    <text evidence="2">The sequence shown here is derived from an EMBL/GenBank/DDBJ whole genome shotgun (WGS) entry which is preliminary data.</text>
</comment>
<organism evidence="2 3">
    <name type="scientific">Flexivirga alba</name>
    <dbReference type="NCBI Taxonomy" id="702742"/>
    <lineage>
        <taxon>Bacteria</taxon>
        <taxon>Bacillati</taxon>
        <taxon>Actinomycetota</taxon>
        <taxon>Actinomycetes</taxon>
        <taxon>Micrococcales</taxon>
        <taxon>Dermacoccaceae</taxon>
        <taxon>Flexivirga</taxon>
    </lineage>
</organism>
<accession>A0ABW2AJ84</accession>